<keyword evidence="6 18" id="KW-0812">Transmembrane</keyword>
<comment type="caution">
    <text evidence="20">The sequence shown here is derived from an EMBL/GenBank/DDBJ whole genome shotgun (WGS) entry which is preliminary data.</text>
</comment>
<dbReference type="PANTHER" id="PTHR32234">
    <property type="entry name" value="THIOL:DISULFIDE INTERCHANGE PROTEIN DSBD"/>
    <property type="match status" value="1"/>
</dbReference>
<evidence type="ECO:0000313" key="21">
    <source>
        <dbReference type="Proteomes" id="UP000276389"/>
    </source>
</evidence>
<feature type="disulfide bond" description="Redox-active" evidence="18">
    <location>
        <begin position="484"/>
        <end position="487"/>
    </location>
</feature>
<evidence type="ECO:0000256" key="3">
    <source>
        <dbReference type="ARBA" id="ARBA00022448"/>
    </source>
</evidence>
<comment type="subcellular location">
    <subcellularLocation>
        <location evidence="1 18">Cell inner membrane</location>
        <topology evidence="1 18">Multi-pass membrane protein</topology>
    </subcellularLocation>
</comment>
<protein>
    <recommendedName>
        <fullName evidence="18">Thiol:disulfide interchange protein DsbD</fullName>
        <ecNumber evidence="18">1.8.1.8</ecNumber>
    </recommendedName>
    <alternativeName>
        <fullName evidence="18">Protein-disulfide reductase</fullName>
        <shortName evidence="18">Disulfide reductase</shortName>
    </alternativeName>
</protein>
<dbReference type="Proteomes" id="UP000276389">
    <property type="component" value="Unassembled WGS sequence"/>
</dbReference>
<dbReference type="GO" id="GO:0009055">
    <property type="term" value="F:electron transfer activity"/>
    <property type="evidence" value="ECO:0007669"/>
    <property type="project" value="UniProtKB-UniRule"/>
</dbReference>
<dbReference type="CDD" id="cd02953">
    <property type="entry name" value="DsbDgamma"/>
    <property type="match status" value="1"/>
</dbReference>
<feature type="disulfide bond" description="Redox-active" evidence="18">
    <location>
        <begin position="187"/>
        <end position="309"/>
    </location>
</feature>
<evidence type="ECO:0000256" key="17">
    <source>
        <dbReference type="ARBA" id="ARBA00047804"/>
    </source>
</evidence>
<dbReference type="HAMAP" id="MF_00399">
    <property type="entry name" value="DbsD"/>
    <property type="match status" value="1"/>
</dbReference>
<dbReference type="NCBIfam" id="NF001419">
    <property type="entry name" value="PRK00293.1"/>
    <property type="match status" value="1"/>
</dbReference>
<keyword evidence="5 18" id="KW-0997">Cell inner membrane</keyword>
<keyword evidence="13 18" id="KW-0472">Membrane</keyword>
<keyword evidence="4 18" id="KW-1003">Cell membrane</keyword>
<dbReference type="InterPro" id="IPR035671">
    <property type="entry name" value="DsbD_gamma"/>
</dbReference>
<comment type="similarity">
    <text evidence="2 18">Belongs to the thioredoxin family. DsbD subfamily.</text>
</comment>
<dbReference type="InterPro" id="IPR022910">
    <property type="entry name" value="Thiol_diS_interchange_DbsD"/>
</dbReference>
<evidence type="ECO:0000256" key="13">
    <source>
        <dbReference type="ARBA" id="ARBA00023136"/>
    </source>
</evidence>
<feature type="domain" description="Thioredoxin" evidence="19">
    <location>
        <begin position="430"/>
        <end position="569"/>
    </location>
</feature>
<dbReference type="GO" id="GO:0017004">
    <property type="term" value="P:cytochrome complex assembly"/>
    <property type="evidence" value="ECO:0007669"/>
    <property type="project" value="UniProtKB-UniRule"/>
</dbReference>
<evidence type="ECO:0000256" key="9">
    <source>
        <dbReference type="ARBA" id="ARBA00022982"/>
    </source>
</evidence>
<feature type="transmembrane region" description="Helical" evidence="18">
    <location>
        <begin position="368"/>
        <end position="386"/>
    </location>
</feature>
<dbReference type="FunFam" id="3.40.30.10:FF:000116">
    <property type="entry name" value="Thiol:disulfide interchange protein DsbD"/>
    <property type="match status" value="1"/>
</dbReference>
<evidence type="ECO:0000256" key="12">
    <source>
        <dbReference type="ARBA" id="ARBA00023027"/>
    </source>
</evidence>
<name>A0A3R9PVG1_9ENTR</name>
<evidence type="ECO:0000256" key="10">
    <source>
        <dbReference type="ARBA" id="ARBA00022989"/>
    </source>
</evidence>
<keyword evidence="11 18" id="KW-0560">Oxidoreductase</keyword>
<feature type="disulfide bond" description="Redox-active" evidence="18">
    <location>
        <begin position="122"/>
        <end position="128"/>
    </location>
</feature>
<dbReference type="FunFam" id="2.60.40.1250:FF:000001">
    <property type="entry name" value="Thiol:disulfide interchange protein DsbD"/>
    <property type="match status" value="1"/>
</dbReference>
<feature type="transmembrane region" description="Helical" evidence="18">
    <location>
        <begin position="392"/>
        <end position="413"/>
    </location>
</feature>
<dbReference type="EMBL" id="RWHU01000003">
    <property type="protein sequence ID" value="RSK67857.1"/>
    <property type="molecule type" value="Genomic_DNA"/>
</dbReference>
<dbReference type="PROSITE" id="PS51352">
    <property type="entry name" value="THIOREDOXIN_2"/>
    <property type="match status" value="1"/>
</dbReference>
<dbReference type="Gene3D" id="2.60.40.1250">
    <property type="entry name" value="Thiol:disulfide interchange protein DsbD, N-terminal domain"/>
    <property type="match status" value="1"/>
</dbReference>
<keyword evidence="14 18" id="KW-1015">Disulfide bond</keyword>
<evidence type="ECO:0000256" key="7">
    <source>
        <dbReference type="ARBA" id="ARBA00022729"/>
    </source>
</evidence>
<dbReference type="SUPFAM" id="SSF74863">
    <property type="entry name" value="Thiol:disulfide interchange protein DsbD, N-terminal domain (DsbD-alpha)"/>
    <property type="match status" value="1"/>
</dbReference>
<evidence type="ECO:0000256" key="1">
    <source>
        <dbReference type="ARBA" id="ARBA00004429"/>
    </source>
</evidence>
<feature type="transmembrane region" description="Helical" evidence="18">
    <location>
        <begin position="334"/>
        <end position="356"/>
    </location>
</feature>
<dbReference type="InterPro" id="IPR017937">
    <property type="entry name" value="Thioredoxin_CS"/>
</dbReference>
<evidence type="ECO:0000256" key="5">
    <source>
        <dbReference type="ARBA" id="ARBA00022519"/>
    </source>
</evidence>
<dbReference type="InterPro" id="IPR028250">
    <property type="entry name" value="DsbDN"/>
</dbReference>
<dbReference type="InterPro" id="IPR036249">
    <property type="entry name" value="Thioredoxin-like_sf"/>
</dbReference>
<evidence type="ECO:0000256" key="18">
    <source>
        <dbReference type="HAMAP-Rule" id="MF_00399"/>
    </source>
</evidence>
<sequence length="569" mass="61733" precursor="true">MAQRFLTLILLLCSTSAFAGLFDAPGRSNFIPADLAFVFDFQQNQHDLSLTWQVKEGYYLYRKQVSIIPARAKVGALQMPAGEWHEDEFYGKSEIYRQRLSVPVTVNQADKGATLTVTYQGCADAGFCYPPETKVVPLSEVKAASALSPLPSGERAGVRGEGEAASDLPFSALWALLIGIGIAFTPCVLPMYPLISGIVLGGKQRLSTARALLLAFIYVQGMALTYTALGLVVAAAGLQFQAALQHPYVLIGLSAVFILLALSMFGLFTLQLPSSLQTRLTLMSNRQQGGSAGGVFAMGAIAGLICSPCTTAPLSAILLYIAQSGNMWLGGGTLYLYALGMGLPLILVTVFGNRLLPKSGPWMETVKTAFGFVILALPVFLLERIIGDVWGMRLWAILGVAFFSWAFIVSLGAKKPWMRVMQILLLAAALVSVRPLQDWAFGSPAGQTQAHLNFTQIKNVDELNAALARAKGKPVMLDLYADWCVACKEFEKYTFSDPQVQRSLKETVLLQANVTANSAQDKALLKQLNVLGLPTILFFNERGEEQQAQRVTGFMDAAAFNAHLRDRQP</sequence>
<keyword evidence="9 18" id="KW-0249">Electron transport</keyword>
<evidence type="ECO:0000313" key="20">
    <source>
        <dbReference type="EMBL" id="RSK67857.1"/>
    </source>
</evidence>
<evidence type="ECO:0000256" key="8">
    <source>
        <dbReference type="ARBA" id="ARBA00022748"/>
    </source>
</evidence>
<organism evidence="20 21">
    <name type="scientific">Enterobacter huaxiensis</name>
    <dbReference type="NCBI Taxonomy" id="2494702"/>
    <lineage>
        <taxon>Bacteria</taxon>
        <taxon>Pseudomonadati</taxon>
        <taxon>Pseudomonadota</taxon>
        <taxon>Gammaproteobacteria</taxon>
        <taxon>Enterobacterales</taxon>
        <taxon>Enterobacteriaceae</taxon>
        <taxon>Enterobacter</taxon>
    </lineage>
</organism>
<evidence type="ECO:0000256" key="15">
    <source>
        <dbReference type="ARBA" id="ARBA00023284"/>
    </source>
</evidence>
<keyword evidence="12 18" id="KW-0520">NAD</keyword>
<keyword evidence="7 18" id="KW-0732">Signal</keyword>
<evidence type="ECO:0000256" key="11">
    <source>
        <dbReference type="ARBA" id="ARBA00023002"/>
    </source>
</evidence>
<keyword evidence="8 18" id="KW-0201">Cytochrome c-type biogenesis</keyword>
<evidence type="ECO:0000259" key="19">
    <source>
        <dbReference type="PROSITE" id="PS51352"/>
    </source>
</evidence>
<feature type="transmembrane region" description="Helical" evidence="18">
    <location>
        <begin position="212"/>
        <end position="236"/>
    </location>
</feature>
<reference evidence="20 21" key="1">
    <citation type="submission" date="2018-12" db="EMBL/GenBank/DDBJ databases">
        <title>The Genome Submission of two Enterobacter spp. strains.</title>
        <authorList>
            <person name="Wu W."/>
            <person name="Wei L."/>
            <person name="Feng Y."/>
            <person name="Zong Z."/>
        </authorList>
    </citation>
    <scope>NUCLEOTIDE SEQUENCE [LARGE SCALE GENOMIC DNA]</scope>
    <source>
        <strain evidence="20 21">WCHEHu045002</strain>
    </source>
</reference>
<evidence type="ECO:0000256" key="4">
    <source>
        <dbReference type="ARBA" id="ARBA00022475"/>
    </source>
</evidence>
<evidence type="ECO:0000256" key="14">
    <source>
        <dbReference type="ARBA" id="ARBA00023157"/>
    </source>
</evidence>
<keyword evidence="10 18" id="KW-1133">Transmembrane helix</keyword>
<dbReference type="Pfam" id="PF11412">
    <property type="entry name" value="DsbD_N"/>
    <property type="match status" value="1"/>
</dbReference>
<evidence type="ECO:0000256" key="16">
    <source>
        <dbReference type="ARBA" id="ARBA00047388"/>
    </source>
</evidence>
<evidence type="ECO:0000256" key="6">
    <source>
        <dbReference type="ARBA" id="ARBA00022692"/>
    </source>
</evidence>
<dbReference type="RefSeq" id="WP_125914260.1">
    <property type="nucleotide sequence ID" value="NZ_RWHU01000003.1"/>
</dbReference>
<dbReference type="GO" id="GO:0005886">
    <property type="term" value="C:plasma membrane"/>
    <property type="evidence" value="ECO:0007669"/>
    <property type="project" value="UniProtKB-SubCell"/>
</dbReference>
<dbReference type="AlphaFoldDB" id="A0A3R9PVG1"/>
<dbReference type="InterPro" id="IPR036929">
    <property type="entry name" value="DsbDN_sf"/>
</dbReference>
<dbReference type="GO" id="GO:0047134">
    <property type="term" value="F:protein-disulfide reductase [NAD(P)H] activity"/>
    <property type="evidence" value="ECO:0007669"/>
    <property type="project" value="UniProtKB-UniRule"/>
</dbReference>
<dbReference type="InterPro" id="IPR013766">
    <property type="entry name" value="Thioredoxin_domain"/>
</dbReference>
<dbReference type="Gene3D" id="3.40.30.10">
    <property type="entry name" value="Glutaredoxin"/>
    <property type="match status" value="1"/>
</dbReference>
<dbReference type="SUPFAM" id="SSF52833">
    <property type="entry name" value="Thioredoxin-like"/>
    <property type="match status" value="1"/>
</dbReference>
<feature type="transmembrane region" description="Helical" evidence="18">
    <location>
        <begin position="248"/>
        <end position="270"/>
    </location>
</feature>
<proteinExistence type="inferred from homology"/>
<feature type="transmembrane region" description="Helical" evidence="18">
    <location>
        <begin position="173"/>
        <end position="200"/>
    </location>
</feature>
<dbReference type="Pfam" id="PF02683">
    <property type="entry name" value="DsbD_TM"/>
    <property type="match status" value="1"/>
</dbReference>
<feature type="signal peptide" evidence="18">
    <location>
        <begin position="1"/>
        <end position="19"/>
    </location>
</feature>
<comment type="function">
    <text evidence="18">Required to facilitate the formation of correct disulfide bonds in some periplasmic proteins and for the assembly of the periplasmic c-type cytochromes. Acts by transferring electrons from cytoplasmic thioredoxin to the periplasm. This transfer involves a cascade of disulfide bond formation and reduction steps.</text>
</comment>
<comment type="catalytic activity">
    <reaction evidence="17 18">
        <text>[protein]-dithiol + NADP(+) = [protein]-disulfide + NADPH + H(+)</text>
        <dbReference type="Rhea" id="RHEA:18753"/>
        <dbReference type="Rhea" id="RHEA-COMP:10593"/>
        <dbReference type="Rhea" id="RHEA-COMP:10594"/>
        <dbReference type="ChEBI" id="CHEBI:15378"/>
        <dbReference type="ChEBI" id="CHEBI:29950"/>
        <dbReference type="ChEBI" id="CHEBI:50058"/>
        <dbReference type="ChEBI" id="CHEBI:57783"/>
        <dbReference type="ChEBI" id="CHEBI:58349"/>
        <dbReference type="EC" id="1.8.1.8"/>
    </reaction>
</comment>
<keyword evidence="15 18" id="KW-0676">Redox-active center</keyword>
<feature type="chain" id="PRO_5018798566" description="Thiol:disulfide interchange protein DsbD" evidence="18">
    <location>
        <begin position="20"/>
        <end position="569"/>
    </location>
</feature>
<dbReference type="Pfam" id="PF13899">
    <property type="entry name" value="Thioredoxin_7"/>
    <property type="match status" value="1"/>
</dbReference>
<dbReference type="InterPro" id="IPR003834">
    <property type="entry name" value="Cyt_c_assmbl_TM_dom"/>
</dbReference>
<dbReference type="PANTHER" id="PTHR32234:SF0">
    <property type="entry name" value="THIOL:DISULFIDE INTERCHANGE PROTEIN DSBD"/>
    <property type="match status" value="1"/>
</dbReference>
<gene>
    <name evidence="18" type="primary">dsbD</name>
    <name evidence="20" type="ORF">EJE24_08840</name>
</gene>
<keyword evidence="3 18" id="KW-0813">Transport</keyword>
<dbReference type="EC" id="1.8.1.8" evidence="18"/>
<accession>A0A3R9PVG1</accession>
<dbReference type="GO" id="GO:0045454">
    <property type="term" value="P:cell redox homeostasis"/>
    <property type="evidence" value="ECO:0007669"/>
    <property type="project" value="TreeGrafter"/>
</dbReference>
<feature type="transmembrane region" description="Helical" evidence="18">
    <location>
        <begin position="291"/>
        <end position="322"/>
    </location>
</feature>
<dbReference type="PROSITE" id="PS00194">
    <property type="entry name" value="THIOREDOXIN_1"/>
    <property type="match status" value="1"/>
</dbReference>
<comment type="catalytic activity">
    <reaction evidence="16 18">
        <text>[protein]-dithiol + NAD(+) = [protein]-disulfide + NADH + H(+)</text>
        <dbReference type="Rhea" id="RHEA:18749"/>
        <dbReference type="Rhea" id="RHEA-COMP:10593"/>
        <dbReference type="Rhea" id="RHEA-COMP:10594"/>
        <dbReference type="ChEBI" id="CHEBI:15378"/>
        <dbReference type="ChEBI" id="CHEBI:29950"/>
        <dbReference type="ChEBI" id="CHEBI:50058"/>
        <dbReference type="ChEBI" id="CHEBI:57540"/>
        <dbReference type="ChEBI" id="CHEBI:57945"/>
        <dbReference type="EC" id="1.8.1.8"/>
    </reaction>
</comment>
<evidence type="ECO:0000256" key="2">
    <source>
        <dbReference type="ARBA" id="ARBA00007241"/>
    </source>
</evidence>